<gene>
    <name evidence="1" type="ORF">RRG08_052348</name>
</gene>
<evidence type="ECO:0000313" key="2">
    <source>
        <dbReference type="Proteomes" id="UP001283361"/>
    </source>
</evidence>
<dbReference type="AlphaFoldDB" id="A0AAE1A8D1"/>
<dbReference type="Proteomes" id="UP001283361">
    <property type="component" value="Unassembled WGS sequence"/>
</dbReference>
<evidence type="ECO:0000313" key="1">
    <source>
        <dbReference type="EMBL" id="KAK3782082.1"/>
    </source>
</evidence>
<comment type="caution">
    <text evidence="1">The sequence shown here is derived from an EMBL/GenBank/DDBJ whole genome shotgun (WGS) entry which is preliminary data.</text>
</comment>
<reference evidence="1" key="1">
    <citation type="journal article" date="2023" name="G3 (Bethesda)">
        <title>A reference genome for the long-term kleptoplast-retaining sea slug Elysia crispata morphotype clarki.</title>
        <authorList>
            <person name="Eastman K.E."/>
            <person name="Pendleton A.L."/>
            <person name="Shaikh M.A."/>
            <person name="Suttiyut T."/>
            <person name="Ogas R."/>
            <person name="Tomko P."/>
            <person name="Gavelis G."/>
            <person name="Widhalm J.R."/>
            <person name="Wisecaver J.H."/>
        </authorList>
    </citation>
    <scope>NUCLEOTIDE SEQUENCE</scope>
    <source>
        <strain evidence="1">ECLA1</strain>
    </source>
</reference>
<dbReference type="EMBL" id="JAWDGP010002538">
    <property type="protein sequence ID" value="KAK3782082.1"/>
    <property type="molecule type" value="Genomic_DNA"/>
</dbReference>
<sequence>MRPVRSRHGAVWEFPFSHSQLLRSLAWIKALHQLQDTNSALPSQPVHSSRGAVRGARGAVLISGPGRRGDTHQMDCGDLPLNQRNQPNFRDGNFLCSNSKHHQPSLTISSYHQPPRATTNLQQTPSMITIPHQPQPAITSHHQSLWNITKQLIKIHGSGLAYISANEG</sequence>
<protein>
    <submittedName>
        <fullName evidence="1">Uncharacterized protein</fullName>
    </submittedName>
</protein>
<accession>A0AAE1A8D1</accession>
<keyword evidence="2" id="KW-1185">Reference proteome</keyword>
<name>A0AAE1A8D1_9GAST</name>
<organism evidence="1 2">
    <name type="scientific">Elysia crispata</name>
    <name type="common">lettuce slug</name>
    <dbReference type="NCBI Taxonomy" id="231223"/>
    <lineage>
        <taxon>Eukaryota</taxon>
        <taxon>Metazoa</taxon>
        <taxon>Spiralia</taxon>
        <taxon>Lophotrochozoa</taxon>
        <taxon>Mollusca</taxon>
        <taxon>Gastropoda</taxon>
        <taxon>Heterobranchia</taxon>
        <taxon>Euthyneura</taxon>
        <taxon>Panpulmonata</taxon>
        <taxon>Sacoglossa</taxon>
        <taxon>Placobranchoidea</taxon>
        <taxon>Plakobranchidae</taxon>
        <taxon>Elysia</taxon>
    </lineage>
</organism>
<proteinExistence type="predicted"/>